<keyword evidence="7 13" id="KW-0227">DNA damage</keyword>
<keyword evidence="11" id="KW-0234">DNA repair</keyword>
<dbReference type="Gene3D" id="1.10.340.30">
    <property type="entry name" value="Hypothetical protein, domain 2"/>
    <property type="match status" value="1"/>
</dbReference>
<dbReference type="AlphaFoldDB" id="A0AA38RY67"/>
<keyword evidence="17" id="KW-1185">Reference proteome</keyword>
<dbReference type="Pfam" id="PF00730">
    <property type="entry name" value="HhH-GPD"/>
    <property type="match status" value="1"/>
</dbReference>
<evidence type="ECO:0000256" key="5">
    <source>
        <dbReference type="ARBA" id="ARBA00022485"/>
    </source>
</evidence>
<dbReference type="GO" id="GO:0006285">
    <property type="term" value="P:base-excision repair, AP site formation"/>
    <property type="evidence" value="ECO:0007669"/>
    <property type="project" value="UniProtKB-ARBA"/>
</dbReference>
<feature type="domain" description="HhH-GPD" evidence="15">
    <location>
        <begin position="161"/>
        <end position="333"/>
    </location>
</feature>
<dbReference type="SUPFAM" id="SSF48150">
    <property type="entry name" value="DNA-glycosylase"/>
    <property type="match status" value="1"/>
</dbReference>
<dbReference type="SMART" id="SM00478">
    <property type="entry name" value="ENDO3c"/>
    <property type="match status" value="1"/>
</dbReference>
<dbReference type="InterPro" id="IPR023170">
    <property type="entry name" value="HhH_base_excis_C"/>
</dbReference>
<feature type="region of interest" description="Disordered" evidence="14">
    <location>
        <begin position="403"/>
        <end position="432"/>
    </location>
</feature>
<dbReference type="GO" id="GO:0035485">
    <property type="term" value="F:adenine/guanine mispair binding"/>
    <property type="evidence" value="ECO:0007669"/>
    <property type="project" value="TreeGrafter"/>
</dbReference>
<reference evidence="16" key="1">
    <citation type="submission" date="2022-07" db="EMBL/GenBank/DDBJ databases">
        <title>Fungi with potential for degradation of polypropylene.</title>
        <authorList>
            <person name="Gostincar C."/>
        </authorList>
    </citation>
    <scope>NUCLEOTIDE SEQUENCE</scope>
    <source>
        <strain evidence="16">EXF-13287</strain>
    </source>
</reference>
<dbReference type="GO" id="GO:0032357">
    <property type="term" value="F:oxidized purine DNA binding"/>
    <property type="evidence" value="ECO:0007669"/>
    <property type="project" value="TreeGrafter"/>
</dbReference>
<feature type="compositionally biased region" description="Basic residues" evidence="14">
    <location>
        <begin position="53"/>
        <end position="63"/>
    </location>
</feature>
<dbReference type="GO" id="GO:0005634">
    <property type="term" value="C:nucleus"/>
    <property type="evidence" value="ECO:0007669"/>
    <property type="project" value="TreeGrafter"/>
</dbReference>
<keyword evidence="10" id="KW-0411">Iron-sulfur</keyword>
<evidence type="ECO:0000256" key="12">
    <source>
        <dbReference type="ARBA" id="ARBA00023295"/>
    </source>
</evidence>
<dbReference type="InterPro" id="IPR015797">
    <property type="entry name" value="NUDIX_hydrolase-like_dom_sf"/>
</dbReference>
<dbReference type="Pfam" id="PF14815">
    <property type="entry name" value="NUDIX_4"/>
    <property type="match status" value="1"/>
</dbReference>
<comment type="catalytic activity">
    <reaction evidence="1 13">
        <text>Hydrolyzes free adenine bases from 7,8-dihydro-8-oxoguanine:adenine mismatched double-stranded DNA, leaving an apurinic site.</text>
        <dbReference type="EC" id="3.2.2.31"/>
    </reaction>
</comment>
<keyword evidence="12 13" id="KW-0326">Glycosidase</keyword>
<evidence type="ECO:0000256" key="7">
    <source>
        <dbReference type="ARBA" id="ARBA00022763"/>
    </source>
</evidence>
<sequence>MTRGETRKRKQPARPSRVCASRGREASPSLKTATVSDASSDDTNSESVEPLPKRRRAPAKHNRQVANIKPWKVILSVESRAAHPTSTPPARSHSVAYHRPLLLDSHAGQEGLLDWFDAVSSSRLMPWRRPWIDPRAWDGDPDGLRTALEIRAYQVWISEIMLQQTRVAVVIDYWKRWMDKWPTIRDLARADPEDVLNAWRGLGYYSRATRIHQAAKLIVEDSSLQGLLPADAHELKFKVPGIGPYTAGAISAIVFGHPEAMVDGNVIRVLSRQMGVLADFKASRAATELIWDAADALAKAVASRKPSEGGAIHQTRSDRPGRWGQALMELGSTVCAPKPDCSKCPISSTCRAYAEGMVTVAVSHAKEKARQSRSGISTPDIEDMCTLCQPMGDMVVGGAAGVPSLKKTPARPRKVASTVRGSSSGPMVSADPGEIDQHTLDIVVEYARRFPAKGLKKTVRVQESLVCAIRYRDAFLIQKRPSKGLLAGLWELPSYDIPEARKSTATSRKRMAQSYVSDIVHHLLPCTSQTQIPPLRHVGELGSVPWLFSHINLTMHVHLFHLAHQGETLPLPELEGRWATDDEIETGSTMGTGMRKCWTMVKMNSHF</sequence>
<evidence type="ECO:0000256" key="6">
    <source>
        <dbReference type="ARBA" id="ARBA00022723"/>
    </source>
</evidence>
<keyword evidence="5" id="KW-0004">4Fe-4S</keyword>
<dbReference type="InterPro" id="IPR003265">
    <property type="entry name" value="HhH-GPD_domain"/>
</dbReference>
<dbReference type="CDD" id="cd00056">
    <property type="entry name" value="ENDO3c"/>
    <property type="match status" value="1"/>
</dbReference>
<protein>
    <recommendedName>
        <fullName evidence="4 13">Adenine DNA glycosylase</fullName>
        <ecNumber evidence="3 13">3.2.2.31</ecNumber>
    </recommendedName>
</protein>
<dbReference type="EC" id="3.2.2.31" evidence="3 13"/>
<feature type="region of interest" description="Disordered" evidence="14">
    <location>
        <begin position="1"/>
        <end position="63"/>
    </location>
</feature>
<feature type="compositionally biased region" description="Polar residues" evidence="14">
    <location>
        <begin position="29"/>
        <end position="38"/>
    </location>
</feature>
<evidence type="ECO:0000259" key="15">
    <source>
        <dbReference type="SMART" id="SM00478"/>
    </source>
</evidence>
<organism evidence="16 17">
    <name type="scientific">Coniochaeta hoffmannii</name>
    <dbReference type="NCBI Taxonomy" id="91930"/>
    <lineage>
        <taxon>Eukaryota</taxon>
        <taxon>Fungi</taxon>
        <taxon>Dikarya</taxon>
        <taxon>Ascomycota</taxon>
        <taxon>Pezizomycotina</taxon>
        <taxon>Sordariomycetes</taxon>
        <taxon>Sordariomycetidae</taxon>
        <taxon>Coniochaetales</taxon>
        <taxon>Coniochaetaceae</taxon>
        <taxon>Coniochaeta</taxon>
    </lineage>
</organism>
<comment type="function">
    <text evidence="13">Adenine glycosylase active on G-A mispairs.</text>
</comment>
<dbReference type="GO" id="GO:0000701">
    <property type="term" value="F:purine-specific mismatch base pair DNA N-glycosylase activity"/>
    <property type="evidence" value="ECO:0007669"/>
    <property type="project" value="UniProtKB-EC"/>
</dbReference>
<dbReference type="SUPFAM" id="SSF55811">
    <property type="entry name" value="Nudix"/>
    <property type="match status" value="1"/>
</dbReference>
<comment type="similarity">
    <text evidence="2 13">Belongs to the Nth/MutY family.</text>
</comment>
<name>A0AA38RY67_9PEZI</name>
<dbReference type="InterPro" id="IPR011257">
    <property type="entry name" value="DNA_glycosylase"/>
</dbReference>
<evidence type="ECO:0000256" key="14">
    <source>
        <dbReference type="SAM" id="MobiDB-lite"/>
    </source>
</evidence>
<dbReference type="Proteomes" id="UP001174691">
    <property type="component" value="Unassembled WGS sequence"/>
</dbReference>
<dbReference type="EMBL" id="JANBVN010000116">
    <property type="protein sequence ID" value="KAJ9143176.1"/>
    <property type="molecule type" value="Genomic_DNA"/>
</dbReference>
<evidence type="ECO:0000313" key="17">
    <source>
        <dbReference type="Proteomes" id="UP001174691"/>
    </source>
</evidence>
<dbReference type="GO" id="GO:0046872">
    <property type="term" value="F:metal ion binding"/>
    <property type="evidence" value="ECO:0007669"/>
    <property type="project" value="UniProtKB-UniRule"/>
</dbReference>
<gene>
    <name evidence="16" type="ORF">NKR19_g6979</name>
</gene>
<evidence type="ECO:0000256" key="10">
    <source>
        <dbReference type="ARBA" id="ARBA00023014"/>
    </source>
</evidence>
<dbReference type="FunFam" id="1.10.340.30:FF:000002">
    <property type="entry name" value="Adenine DNA glycosylase"/>
    <property type="match status" value="1"/>
</dbReference>
<evidence type="ECO:0000256" key="9">
    <source>
        <dbReference type="ARBA" id="ARBA00023004"/>
    </source>
</evidence>
<dbReference type="PANTHER" id="PTHR42944">
    <property type="entry name" value="ADENINE DNA GLYCOSYLASE"/>
    <property type="match status" value="1"/>
</dbReference>
<dbReference type="Gene3D" id="1.10.1670.10">
    <property type="entry name" value="Helix-hairpin-Helix base-excision DNA repair enzymes (C-terminal)"/>
    <property type="match status" value="1"/>
</dbReference>
<accession>A0AA38RY67</accession>
<dbReference type="GO" id="GO:0034039">
    <property type="term" value="F:8-oxo-7,8-dihydroguanine DNA N-glycosylase activity"/>
    <property type="evidence" value="ECO:0007669"/>
    <property type="project" value="TreeGrafter"/>
</dbReference>
<proteinExistence type="inferred from homology"/>
<keyword evidence="8" id="KW-0378">Hydrolase</keyword>
<evidence type="ECO:0000256" key="8">
    <source>
        <dbReference type="ARBA" id="ARBA00022801"/>
    </source>
</evidence>
<dbReference type="InterPro" id="IPR044298">
    <property type="entry name" value="MIG/MutY"/>
</dbReference>
<dbReference type="CDD" id="cd03431">
    <property type="entry name" value="NUDIX_DNA_Glycosylase_C-MutY"/>
    <property type="match status" value="1"/>
</dbReference>
<dbReference type="InterPro" id="IPR029119">
    <property type="entry name" value="MutY_C"/>
</dbReference>
<evidence type="ECO:0000256" key="1">
    <source>
        <dbReference type="ARBA" id="ARBA00000843"/>
    </source>
</evidence>
<comment type="cofactor">
    <cofactor evidence="13">
        <name>[4Fe-4S] cluster</name>
        <dbReference type="ChEBI" id="CHEBI:49883"/>
    </cofactor>
    <text evidence="13">Binds 1 [4Fe-4S] cluster.</text>
</comment>
<evidence type="ECO:0000256" key="2">
    <source>
        <dbReference type="ARBA" id="ARBA00008343"/>
    </source>
</evidence>
<evidence type="ECO:0000313" key="16">
    <source>
        <dbReference type="EMBL" id="KAJ9143176.1"/>
    </source>
</evidence>
<evidence type="ECO:0000256" key="11">
    <source>
        <dbReference type="ARBA" id="ARBA00023204"/>
    </source>
</evidence>
<evidence type="ECO:0000256" key="13">
    <source>
        <dbReference type="RuleBase" id="RU365096"/>
    </source>
</evidence>
<feature type="compositionally biased region" description="Basic residues" evidence="14">
    <location>
        <begin position="1"/>
        <end position="12"/>
    </location>
</feature>
<evidence type="ECO:0000256" key="4">
    <source>
        <dbReference type="ARBA" id="ARBA00022023"/>
    </source>
</evidence>
<keyword evidence="6" id="KW-0479">Metal-binding</keyword>
<evidence type="ECO:0000256" key="3">
    <source>
        <dbReference type="ARBA" id="ARBA00012045"/>
    </source>
</evidence>
<dbReference type="PANTHER" id="PTHR42944:SF1">
    <property type="entry name" value="ADENINE DNA GLYCOSYLASE"/>
    <property type="match status" value="1"/>
</dbReference>
<dbReference type="GO" id="GO:0051539">
    <property type="term" value="F:4 iron, 4 sulfur cluster binding"/>
    <property type="evidence" value="ECO:0007669"/>
    <property type="project" value="UniProtKB-UniRule"/>
</dbReference>
<dbReference type="GO" id="GO:0006298">
    <property type="term" value="P:mismatch repair"/>
    <property type="evidence" value="ECO:0007669"/>
    <property type="project" value="TreeGrafter"/>
</dbReference>
<comment type="caution">
    <text evidence="16">The sequence shown here is derived from an EMBL/GenBank/DDBJ whole genome shotgun (WGS) entry which is preliminary data.</text>
</comment>
<keyword evidence="9 13" id="KW-0408">Iron</keyword>
<dbReference type="Gene3D" id="3.90.79.10">
    <property type="entry name" value="Nucleoside Triphosphate Pyrophosphohydrolase"/>
    <property type="match status" value="1"/>
</dbReference>